<dbReference type="AlphaFoldDB" id="A0A6H5GEA8"/>
<reference evidence="1 2" key="1">
    <citation type="submission" date="2020-02" db="EMBL/GenBank/DDBJ databases">
        <authorList>
            <person name="Ferguson B K."/>
        </authorList>
    </citation>
    <scope>NUCLEOTIDE SEQUENCE [LARGE SCALE GENOMIC DNA]</scope>
</reference>
<dbReference type="PANTHER" id="PTHR33198:SF20">
    <property type="entry name" value="RETROTRANSPOSON GAG DOMAIN-CONTAINING PROTEIN"/>
    <property type="match status" value="1"/>
</dbReference>
<dbReference type="EMBL" id="CADCXU010010214">
    <property type="protein sequence ID" value="CAB0000945.1"/>
    <property type="molecule type" value="Genomic_DNA"/>
</dbReference>
<evidence type="ECO:0000313" key="2">
    <source>
        <dbReference type="Proteomes" id="UP000479000"/>
    </source>
</evidence>
<evidence type="ECO:0000313" key="1">
    <source>
        <dbReference type="EMBL" id="CAB0000945.1"/>
    </source>
</evidence>
<keyword evidence="2" id="KW-1185">Reference proteome</keyword>
<dbReference type="OrthoDB" id="6628884at2759"/>
<name>A0A6H5GEA8_9HEMI</name>
<protein>
    <recommendedName>
        <fullName evidence="3">Retrotransposon gag domain-containing protein</fullName>
    </recommendedName>
</protein>
<dbReference type="PANTHER" id="PTHR33198">
    <property type="entry name" value="ANK_REP_REGION DOMAIN-CONTAINING PROTEIN-RELATED"/>
    <property type="match status" value="1"/>
</dbReference>
<gene>
    <name evidence="1" type="ORF">NTEN_LOCUS6732</name>
</gene>
<proteinExistence type="predicted"/>
<organism evidence="1 2">
    <name type="scientific">Nesidiocoris tenuis</name>
    <dbReference type="NCBI Taxonomy" id="355587"/>
    <lineage>
        <taxon>Eukaryota</taxon>
        <taxon>Metazoa</taxon>
        <taxon>Ecdysozoa</taxon>
        <taxon>Arthropoda</taxon>
        <taxon>Hexapoda</taxon>
        <taxon>Insecta</taxon>
        <taxon>Pterygota</taxon>
        <taxon>Neoptera</taxon>
        <taxon>Paraneoptera</taxon>
        <taxon>Hemiptera</taxon>
        <taxon>Heteroptera</taxon>
        <taxon>Panheteroptera</taxon>
        <taxon>Cimicomorpha</taxon>
        <taxon>Miridae</taxon>
        <taxon>Dicyphina</taxon>
        <taxon>Nesidiocoris</taxon>
    </lineage>
</organism>
<dbReference type="Proteomes" id="UP000479000">
    <property type="component" value="Unassembled WGS sequence"/>
</dbReference>
<accession>A0A6H5GEA8</accession>
<evidence type="ECO:0008006" key="3">
    <source>
        <dbReference type="Google" id="ProtNLM"/>
    </source>
</evidence>
<sequence length="207" mass="24163">MEELEGRCTPLKAARGFDTEQSRMDVTTATSGKPEEVFKTLDEVIEAFTDYFTPKKNVLHDRHKFNKLSLQPGQPIVEFVTALKVAASSCEYLERNALIRDRLIAEIQDPGLLSRLLDEGDRLDLDRAVQICKLHELRRIEIKDFRQESEPELDAIRQKGTSRKYRQTPASKKINIKQNRLYLCKKMQNRTFLWQLSSIWSDLYKMQ</sequence>